<dbReference type="AlphaFoldDB" id="A0A3N4IFE7"/>
<evidence type="ECO:0000313" key="3">
    <source>
        <dbReference type="Proteomes" id="UP000275078"/>
    </source>
</evidence>
<feature type="region of interest" description="Disordered" evidence="1">
    <location>
        <begin position="357"/>
        <end position="376"/>
    </location>
</feature>
<evidence type="ECO:0000256" key="1">
    <source>
        <dbReference type="SAM" id="MobiDB-lite"/>
    </source>
</evidence>
<dbReference type="Proteomes" id="UP000275078">
    <property type="component" value="Unassembled WGS sequence"/>
</dbReference>
<reference evidence="2 3" key="1">
    <citation type="journal article" date="2018" name="Nat. Ecol. Evol.">
        <title>Pezizomycetes genomes reveal the molecular basis of ectomycorrhizal truffle lifestyle.</title>
        <authorList>
            <person name="Murat C."/>
            <person name="Payen T."/>
            <person name="Noel B."/>
            <person name="Kuo A."/>
            <person name="Morin E."/>
            <person name="Chen J."/>
            <person name="Kohler A."/>
            <person name="Krizsan K."/>
            <person name="Balestrini R."/>
            <person name="Da Silva C."/>
            <person name="Montanini B."/>
            <person name="Hainaut M."/>
            <person name="Levati E."/>
            <person name="Barry K.W."/>
            <person name="Belfiori B."/>
            <person name="Cichocki N."/>
            <person name="Clum A."/>
            <person name="Dockter R.B."/>
            <person name="Fauchery L."/>
            <person name="Guy J."/>
            <person name="Iotti M."/>
            <person name="Le Tacon F."/>
            <person name="Lindquist E.A."/>
            <person name="Lipzen A."/>
            <person name="Malagnac F."/>
            <person name="Mello A."/>
            <person name="Molinier V."/>
            <person name="Miyauchi S."/>
            <person name="Poulain J."/>
            <person name="Riccioni C."/>
            <person name="Rubini A."/>
            <person name="Sitrit Y."/>
            <person name="Splivallo R."/>
            <person name="Traeger S."/>
            <person name="Wang M."/>
            <person name="Zifcakova L."/>
            <person name="Wipf D."/>
            <person name="Zambonelli A."/>
            <person name="Paolocci F."/>
            <person name="Nowrousian M."/>
            <person name="Ottonello S."/>
            <person name="Baldrian P."/>
            <person name="Spatafora J.W."/>
            <person name="Henrissat B."/>
            <person name="Nagy L.G."/>
            <person name="Aury J.M."/>
            <person name="Wincker P."/>
            <person name="Grigoriev I.V."/>
            <person name="Bonfante P."/>
            <person name="Martin F.M."/>
        </authorList>
    </citation>
    <scope>NUCLEOTIDE SEQUENCE [LARGE SCALE GENOMIC DNA]</scope>
    <source>
        <strain evidence="2 3">RN42</strain>
    </source>
</reference>
<name>A0A3N4IFE7_ASCIM</name>
<evidence type="ECO:0000313" key="2">
    <source>
        <dbReference type="EMBL" id="RPA84873.1"/>
    </source>
</evidence>
<gene>
    <name evidence="2" type="ORF">BJ508DRAFT_338835</name>
</gene>
<proteinExistence type="predicted"/>
<organism evidence="2 3">
    <name type="scientific">Ascobolus immersus RN42</name>
    <dbReference type="NCBI Taxonomy" id="1160509"/>
    <lineage>
        <taxon>Eukaryota</taxon>
        <taxon>Fungi</taxon>
        <taxon>Dikarya</taxon>
        <taxon>Ascomycota</taxon>
        <taxon>Pezizomycotina</taxon>
        <taxon>Pezizomycetes</taxon>
        <taxon>Pezizales</taxon>
        <taxon>Ascobolaceae</taxon>
        <taxon>Ascobolus</taxon>
    </lineage>
</organism>
<keyword evidence="3" id="KW-1185">Reference proteome</keyword>
<sequence>MSQIDDEQLKQIFVGNMHSYSVYSDAISSSVRIMEGLQAYDEKHVEARCLKIQSMLQKVLMHAESVLRLRYEEGLNPVLLNHFTSEFITRNFPASVIDSKCFGLTLIRRLVDLTERFPNDTHIPKAFVYAFHCFAAWTSSILGDDGSDPVIPPEDSHCFEEFRGFKEALGNIRLDIQQFPTCSIQLQFEEDFGGPHGYQGANVPPHPLPNAKTHWEIIRACDSGLPVVQLLETWIRGMARSVSPSARSDGSESEFVGGFALGEMLQNYVSVVTTFFGHYETYTPEDFQALLHHCQELGGDFIDAVANELKPLKEGTSLAPFEARMAKIGEIHVLYVALLMSHYNLYFSYHHGADSRRRERVSEGDTDGPAQLPKDDPDTLAEIHGLNLHNTAFEQLAKPFLNLLLHPDQETDDEKGYFMYLAIDSFALGYCFSLHLSQCYESPGDSKETNMGRKNAWSRQLYDFLVYFRANQGRLDPPEPDGVVNYNQAYADFHTPLVERVKREDGVMVDTVTDKTAYQRDSPKLGKLVEHELKRPGEICEGALLSLLAYRFLVETVDSRDSKGRKVSTEALISRIKTSSFLNFVMAFRGLGVPTSTT</sequence>
<dbReference type="EMBL" id="ML119656">
    <property type="protein sequence ID" value="RPA84873.1"/>
    <property type="molecule type" value="Genomic_DNA"/>
</dbReference>
<protein>
    <submittedName>
        <fullName evidence="2">Uncharacterized protein</fullName>
    </submittedName>
</protein>
<accession>A0A3N4IFE7</accession>